<proteinExistence type="predicted"/>
<reference evidence="3" key="1">
    <citation type="submission" date="2017-02" db="UniProtKB">
        <authorList>
            <consortium name="WormBaseParasite"/>
        </authorList>
    </citation>
    <scope>IDENTIFICATION</scope>
</reference>
<feature type="compositionally biased region" description="Acidic residues" evidence="1">
    <location>
        <begin position="182"/>
        <end position="193"/>
    </location>
</feature>
<feature type="compositionally biased region" description="Acidic residues" evidence="1">
    <location>
        <begin position="209"/>
        <end position="221"/>
    </location>
</feature>
<evidence type="ECO:0000256" key="1">
    <source>
        <dbReference type="SAM" id="MobiDB-lite"/>
    </source>
</evidence>
<evidence type="ECO:0000313" key="2">
    <source>
        <dbReference type="Proteomes" id="UP000038045"/>
    </source>
</evidence>
<accession>A0A0N5A552</accession>
<dbReference type="WBParaSite" id="PTRK_0001683600.1">
    <property type="protein sequence ID" value="PTRK_0001683600.1"/>
    <property type="gene ID" value="PTRK_0001683600"/>
</dbReference>
<protein>
    <submittedName>
        <fullName evidence="3">SWR1-complex protein 5</fullName>
    </submittedName>
</protein>
<dbReference type="Proteomes" id="UP000038045">
    <property type="component" value="Unplaced"/>
</dbReference>
<organism evidence="2 3">
    <name type="scientific">Parastrongyloides trichosuri</name>
    <name type="common">Possum-specific nematode worm</name>
    <dbReference type="NCBI Taxonomy" id="131310"/>
    <lineage>
        <taxon>Eukaryota</taxon>
        <taxon>Metazoa</taxon>
        <taxon>Ecdysozoa</taxon>
        <taxon>Nematoda</taxon>
        <taxon>Chromadorea</taxon>
        <taxon>Rhabditida</taxon>
        <taxon>Tylenchina</taxon>
        <taxon>Panagrolaimomorpha</taxon>
        <taxon>Strongyloidoidea</taxon>
        <taxon>Strongyloididae</taxon>
        <taxon>Parastrongyloides</taxon>
    </lineage>
</organism>
<name>A0A0N5A552_PARTI</name>
<evidence type="ECO:0000313" key="3">
    <source>
        <dbReference type="WBParaSite" id="PTRK_0001683600.1"/>
    </source>
</evidence>
<sequence>MADIVNKSGDENVENAVISVDVTEVIKNGQTNEQDTFSNEEELSPQTTDVEIKDDQTEFLLKERTSEPVKKLTRKEKLIEKYGIDINKKIVRKPSVYGNFIDISDAKNPSERKHVDPWLQDTFANHPKKKVSPTKDRTAIRGVSRSEWLKKIEKKMAEEKLKPIKKAQMWLENLHKEKVDSNDEEEAIDEEIINIDKNDTSVATSEEKSENDETSVDDNGDGELISSFYLDSNSELSSDKEDSSKVIEVSQFKDLGDDDDDLDMLITQGANFNLPVKRRRIIDDDSFDEYKMKDGNDDD</sequence>
<feature type="region of interest" description="Disordered" evidence="1">
    <location>
        <begin position="178"/>
        <end position="246"/>
    </location>
</feature>
<dbReference type="AlphaFoldDB" id="A0A0N5A552"/>
<dbReference type="STRING" id="131310.A0A0N5A552"/>
<keyword evidence="2" id="KW-1185">Reference proteome</keyword>